<dbReference type="InterPro" id="IPR002686">
    <property type="entry name" value="Transposase_17"/>
</dbReference>
<dbReference type="GO" id="GO:0003677">
    <property type="term" value="F:DNA binding"/>
    <property type="evidence" value="ECO:0007669"/>
    <property type="project" value="InterPro"/>
</dbReference>
<dbReference type="AlphaFoldDB" id="A0A2H0Z018"/>
<dbReference type="PANTHER" id="PTHR34322">
    <property type="entry name" value="TRANSPOSASE, Y1_TNP DOMAIN-CONTAINING"/>
    <property type="match status" value="1"/>
</dbReference>
<accession>A0A2H0Z018</accession>
<reference evidence="3" key="1">
    <citation type="submission" date="2017-09" db="EMBL/GenBank/DDBJ databases">
        <title>Depth-based differentiation of microbial function through sediment-hosted aquifers and enrichment of novel symbionts in the deep terrestrial subsurface.</title>
        <authorList>
            <person name="Probst A.J."/>
            <person name="Ladd B."/>
            <person name="Jarett J.K."/>
            <person name="Geller-Mcgrath D.E."/>
            <person name="Sieber C.M.K."/>
            <person name="Emerson J.B."/>
            <person name="Anantharaman K."/>
            <person name="Thomas B.C."/>
            <person name="Malmstrom R."/>
            <person name="Stieglmeier M."/>
            <person name="Klingl A."/>
            <person name="Woyke T."/>
            <person name="Ryan C.M."/>
            <person name="Banfield J.F."/>
        </authorList>
    </citation>
    <scope>NUCLEOTIDE SEQUENCE [LARGE SCALE GENOMIC DNA]</scope>
</reference>
<dbReference type="GO" id="GO:0006313">
    <property type="term" value="P:DNA transposition"/>
    <property type="evidence" value="ECO:0007669"/>
    <property type="project" value="InterPro"/>
</dbReference>
<dbReference type="Proteomes" id="UP000228687">
    <property type="component" value="Unassembled WGS sequence"/>
</dbReference>
<protein>
    <recommendedName>
        <fullName evidence="1">Transposase IS200-like domain-containing protein</fullName>
    </recommendedName>
</protein>
<gene>
    <name evidence="2" type="ORF">COT23_01960</name>
</gene>
<dbReference type="SUPFAM" id="SSF143422">
    <property type="entry name" value="Transposase IS200-like"/>
    <property type="match status" value="1"/>
</dbReference>
<sequence>MRKESFGVGSFVHVFNRGNRKQEIVRDNKDRWNFLQMLYYFNSDYSPLNPMQTLKKVLKSDFNTKLIWPIGWPERKQLVNLHAFILQDNHYHLVLEELVEGGIARLMQKLGTGMTNRFNKRHRETGRLFQGAYKARLVNDDNYFRYLFSYLHIKNAFEMYPGGLKRAVANFDMAYDFAIRYPYSSLRYYVLKSDLNMERLIGNDELFREAFPDPYEMKEFARNSIESMTFDERKCLLGNLD</sequence>
<evidence type="ECO:0000259" key="1">
    <source>
        <dbReference type="SMART" id="SM01321"/>
    </source>
</evidence>
<feature type="domain" description="Transposase IS200-like" evidence="1">
    <location>
        <begin position="8"/>
        <end position="154"/>
    </location>
</feature>
<dbReference type="Gene3D" id="3.30.70.1290">
    <property type="entry name" value="Transposase IS200-like"/>
    <property type="match status" value="1"/>
</dbReference>
<dbReference type="InterPro" id="IPR036515">
    <property type="entry name" value="Transposase_17_sf"/>
</dbReference>
<dbReference type="EMBL" id="PEXT01000041">
    <property type="protein sequence ID" value="PIS43313.1"/>
    <property type="molecule type" value="Genomic_DNA"/>
</dbReference>
<comment type="caution">
    <text evidence="2">The sequence shown here is derived from an EMBL/GenBank/DDBJ whole genome shotgun (WGS) entry which is preliminary data.</text>
</comment>
<evidence type="ECO:0000313" key="3">
    <source>
        <dbReference type="Proteomes" id="UP000228687"/>
    </source>
</evidence>
<dbReference type="PANTHER" id="PTHR34322:SF2">
    <property type="entry name" value="TRANSPOSASE IS200-LIKE DOMAIN-CONTAINING PROTEIN"/>
    <property type="match status" value="1"/>
</dbReference>
<dbReference type="GO" id="GO:0004803">
    <property type="term" value="F:transposase activity"/>
    <property type="evidence" value="ECO:0007669"/>
    <property type="project" value="InterPro"/>
</dbReference>
<dbReference type="SMART" id="SM01321">
    <property type="entry name" value="Y1_Tnp"/>
    <property type="match status" value="1"/>
</dbReference>
<organism evidence="2 3">
    <name type="scientific">Candidatus Kaiserbacteria bacterium CG08_land_8_20_14_0_20_50_21</name>
    <dbReference type="NCBI Taxonomy" id="1974604"/>
    <lineage>
        <taxon>Bacteria</taxon>
        <taxon>Candidatus Kaiseribacteriota</taxon>
    </lineage>
</organism>
<proteinExistence type="predicted"/>
<name>A0A2H0Z018_9BACT</name>
<evidence type="ECO:0000313" key="2">
    <source>
        <dbReference type="EMBL" id="PIS43313.1"/>
    </source>
</evidence>